<dbReference type="Pfam" id="PF00403">
    <property type="entry name" value="HMA"/>
    <property type="match status" value="1"/>
</dbReference>
<dbReference type="PROSITE" id="PS50846">
    <property type="entry name" value="HMA_2"/>
    <property type="match status" value="1"/>
</dbReference>
<dbReference type="FunFam" id="3.30.70.100:FF:000008">
    <property type="entry name" value="Copper transport protein ATOX1"/>
    <property type="match status" value="1"/>
</dbReference>
<dbReference type="PANTHER" id="PTHR46365:SF1">
    <property type="entry name" value="COPPER TRANSPORT PROTEIN ATOX1"/>
    <property type="match status" value="1"/>
</dbReference>
<evidence type="ECO:0000256" key="1">
    <source>
        <dbReference type="ARBA" id="ARBA00022448"/>
    </source>
</evidence>
<dbReference type="GO" id="GO:0016531">
    <property type="term" value="F:copper chaperone activity"/>
    <property type="evidence" value="ECO:0007669"/>
    <property type="project" value="TreeGrafter"/>
</dbReference>
<comment type="caution">
    <text evidence="9">The sequence shown here is derived from an EMBL/GenBank/DDBJ whole genome shotgun (WGS) entry which is preliminary data.</text>
</comment>
<proteinExistence type="inferred from homology"/>
<keyword evidence="2" id="KW-0479">Metal-binding</keyword>
<protein>
    <recommendedName>
        <fullName evidence="8">HMA domain-containing protein</fullName>
    </recommendedName>
</protein>
<sequence length="90" mass="9847">MTCGGCSGAVTRVLAKAEGVSSYDVSLEKQEVLVTGTIAYDELYAKIAKTGKQDSCRYEDMVKMGGVYFYSSLMFPQDNAKDWTPWQVGA</sequence>
<dbReference type="GO" id="GO:0046872">
    <property type="term" value="F:metal ion binding"/>
    <property type="evidence" value="ECO:0007669"/>
    <property type="project" value="UniProtKB-KW"/>
</dbReference>
<dbReference type="GO" id="GO:0006825">
    <property type="term" value="P:copper ion transport"/>
    <property type="evidence" value="ECO:0007669"/>
    <property type="project" value="UniProtKB-KW"/>
</dbReference>
<dbReference type="GO" id="GO:0005829">
    <property type="term" value="C:cytosol"/>
    <property type="evidence" value="ECO:0007669"/>
    <property type="project" value="TreeGrafter"/>
</dbReference>
<comment type="similarity">
    <text evidence="7">Belongs to the ATX1 family.</text>
</comment>
<organism evidence="9 10">
    <name type="scientific">Hermanssonia centrifuga</name>
    <dbReference type="NCBI Taxonomy" id="98765"/>
    <lineage>
        <taxon>Eukaryota</taxon>
        <taxon>Fungi</taxon>
        <taxon>Dikarya</taxon>
        <taxon>Basidiomycota</taxon>
        <taxon>Agaricomycotina</taxon>
        <taxon>Agaricomycetes</taxon>
        <taxon>Polyporales</taxon>
        <taxon>Meruliaceae</taxon>
        <taxon>Hermanssonia</taxon>
    </lineage>
</organism>
<dbReference type="EMBL" id="MLYV02001019">
    <property type="protein sequence ID" value="PSR74132.1"/>
    <property type="molecule type" value="Genomic_DNA"/>
</dbReference>
<dbReference type="PANTHER" id="PTHR46365">
    <property type="entry name" value="COPPER TRANSPORT PROTEIN ATOX1"/>
    <property type="match status" value="1"/>
</dbReference>
<evidence type="ECO:0000256" key="3">
    <source>
        <dbReference type="ARBA" id="ARBA00022796"/>
    </source>
</evidence>
<keyword evidence="10" id="KW-1185">Reference proteome</keyword>
<evidence type="ECO:0000313" key="10">
    <source>
        <dbReference type="Proteomes" id="UP000186601"/>
    </source>
</evidence>
<accession>A0A2R6NNV4</accession>
<keyword evidence="5" id="KW-0406">Ion transport</keyword>
<evidence type="ECO:0000256" key="2">
    <source>
        <dbReference type="ARBA" id="ARBA00022723"/>
    </source>
</evidence>
<dbReference type="OrthoDB" id="689350at2759"/>
<reference evidence="9 10" key="1">
    <citation type="submission" date="2018-02" db="EMBL/GenBank/DDBJ databases">
        <title>Genome sequence of the basidiomycete white-rot fungus Phlebia centrifuga.</title>
        <authorList>
            <person name="Granchi Z."/>
            <person name="Peng M."/>
            <person name="de Vries R.P."/>
            <person name="Hilden K."/>
            <person name="Makela M.R."/>
            <person name="Grigoriev I."/>
            <person name="Riley R."/>
        </authorList>
    </citation>
    <scope>NUCLEOTIDE SEQUENCE [LARGE SCALE GENOMIC DNA]</scope>
    <source>
        <strain evidence="9 10">FBCC195</strain>
    </source>
</reference>
<dbReference type="Gene3D" id="3.30.70.100">
    <property type="match status" value="1"/>
</dbReference>
<dbReference type="AlphaFoldDB" id="A0A2R6NNV4"/>
<dbReference type="SUPFAM" id="SSF55008">
    <property type="entry name" value="HMA, heavy metal-associated domain"/>
    <property type="match status" value="1"/>
</dbReference>
<dbReference type="InterPro" id="IPR051881">
    <property type="entry name" value="Copper_transport_ATOX1-like"/>
</dbReference>
<dbReference type="InterPro" id="IPR006121">
    <property type="entry name" value="HMA_dom"/>
</dbReference>
<evidence type="ECO:0000256" key="5">
    <source>
        <dbReference type="ARBA" id="ARBA00023065"/>
    </source>
</evidence>
<dbReference type="STRING" id="98765.A0A2R6NNV4"/>
<name>A0A2R6NNV4_9APHY</name>
<feature type="domain" description="HMA" evidence="8">
    <location>
        <begin position="1"/>
        <end position="55"/>
    </location>
</feature>
<evidence type="ECO:0000256" key="4">
    <source>
        <dbReference type="ARBA" id="ARBA00023008"/>
    </source>
</evidence>
<dbReference type="InterPro" id="IPR036163">
    <property type="entry name" value="HMA_dom_sf"/>
</dbReference>
<keyword evidence="6" id="KW-0143">Chaperone</keyword>
<dbReference type="CDD" id="cd00371">
    <property type="entry name" value="HMA"/>
    <property type="match status" value="1"/>
</dbReference>
<gene>
    <name evidence="9" type="ORF">PHLCEN_2v10088</name>
</gene>
<evidence type="ECO:0000259" key="8">
    <source>
        <dbReference type="PROSITE" id="PS50846"/>
    </source>
</evidence>
<evidence type="ECO:0000256" key="6">
    <source>
        <dbReference type="ARBA" id="ARBA00023186"/>
    </source>
</evidence>
<keyword evidence="3" id="KW-0187">Copper transport</keyword>
<dbReference type="Proteomes" id="UP000186601">
    <property type="component" value="Unassembled WGS sequence"/>
</dbReference>
<keyword evidence="4" id="KW-0186">Copper</keyword>
<evidence type="ECO:0000256" key="7">
    <source>
        <dbReference type="ARBA" id="ARBA00038171"/>
    </source>
</evidence>
<evidence type="ECO:0000313" key="9">
    <source>
        <dbReference type="EMBL" id="PSR74132.1"/>
    </source>
</evidence>
<keyword evidence="1" id="KW-0813">Transport</keyword>